<evidence type="ECO:0000313" key="1">
    <source>
        <dbReference type="EMBL" id="CDW49732.1"/>
    </source>
</evidence>
<sequence length="44" mass="5237">MINLLSEFPAFFPYCLCYNLHQNLGSNIIFPQNIITFLIFKRIE</sequence>
<name>A0A0K2VHL8_LEPSM</name>
<reference evidence="1" key="1">
    <citation type="submission" date="2014-05" db="EMBL/GenBank/DDBJ databases">
        <authorList>
            <person name="Chronopoulou M."/>
        </authorList>
    </citation>
    <scope>NUCLEOTIDE SEQUENCE</scope>
    <source>
        <tissue evidence="1">Whole organism</tissue>
    </source>
</reference>
<proteinExistence type="predicted"/>
<dbReference type="EMBL" id="HACA01032371">
    <property type="protein sequence ID" value="CDW49732.1"/>
    <property type="molecule type" value="Transcribed_RNA"/>
</dbReference>
<protein>
    <submittedName>
        <fullName evidence="1">Uncharacterized protein</fullName>
    </submittedName>
</protein>
<accession>A0A0K2VHL8</accession>
<dbReference type="AlphaFoldDB" id="A0A0K2VHL8"/>
<organism evidence="1">
    <name type="scientific">Lepeophtheirus salmonis</name>
    <name type="common">Salmon louse</name>
    <name type="synonym">Caligus salmonis</name>
    <dbReference type="NCBI Taxonomy" id="72036"/>
    <lineage>
        <taxon>Eukaryota</taxon>
        <taxon>Metazoa</taxon>
        <taxon>Ecdysozoa</taxon>
        <taxon>Arthropoda</taxon>
        <taxon>Crustacea</taxon>
        <taxon>Multicrustacea</taxon>
        <taxon>Hexanauplia</taxon>
        <taxon>Copepoda</taxon>
        <taxon>Siphonostomatoida</taxon>
        <taxon>Caligidae</taxon>
        <taxon>Lepeophtheirus</taxon>
    </lineage>
</organism>